<reference evidence="2 3" key="1">
    <citation type="submission" date="2020-05" db="EMBL/GenBank/DDBJ databases">
        <title>Draft genome of Flavobacterium sp. IMCC34852.</title>
        <authorList>
            <person name="Song J."/>
            <person name="Cho J.-C."/>
        </authorList>
    </citation>
    <scope>NUCLEOTIDE SEQUENCE [LARGE SCALE GENOMIC DNA]</scope>
    <source>
        <strain evidence="2 3">IMCC34852</strain>
    </source>
</reference>
<evidence type="ECO:0000259" key="1">
    <source>
        <dbReference type="Pfam" id="PF00535"/>
    </source>
</evidence>
<feature type="domain" description="Glycosyltransferase 2-like" evidence="1">
    <location>
        <begin position="8"/>
        <end position="165"/>
    </location>
</feature>
<keyword evidence="2" id="KW-0808">Transferase</keyword>
<dbReference type="PANTHER" id="PTHR43685">
    <property type="entry name" value="GLYCOSYLTRANSFERASE"/>
    <property type="match status" value="1"/>
</dbReference>
<accession>A0A7Y3R7H0</accession>
<evidence type="ECO:0000313" key="3">
    <source>
        <dbReference type="Proteomes" id="UP000536509"/>
    </source>
</evidence>
<organism evidence="2 3">
    <name type="scientific">Flavobacterium rivulicola</name>
    <dbReference type="NCBI Taxonomy" id="2732161"/>
    <lineage>
        <taxon>Bacteria</taxon>
        <taxon>Pseudomonadati</taxon>
        <taxon>Bacteroidota</taxon>
        <taxon>Flavobacteriia</taxon>
        <taxon>Flavobacteriales</taxon>
        <taxon>Flavobacteriaceae</taxon>
        <taxon>Flavobacterium</taxon>
    </lineage>
</organism>
<dbReference type="Proteomes" id="UP000536509">
    <property type="component" value="Unassembled WGS sequence"/>
</dbReference>
<sequence>MNSHSSISVIIPTRNRLESLNRVLLSIAKQTHVPKEIIIVDSSDNPLTLEQLAVQNRIQIIHSKPSVCLQRNIGIEQSTSDYVFLCDDDIELPEKYLEELLVHLEKHPKTIVVSGLVYEQQNNQWHYAEKKKSFWKLLYASFFGLSVWSEIKKDDFSRNRLTQRFISNYLKKGNRIAKSGWPIVIDYKNPFFSTPVYSLMASLVRKDKIKNVRFESAFYENGIGDNYDFLIEMDSKVTVIPSLKVLHHEEKINRVPNEKAYRHRIHALHFIMLKHQRFQKVHLGYLLWSLIGKSLIFLIKGQLKLVYYNFEAIARILSNHPLYKVDH</sequence>
<name>A0A7Y3R7H0_9FLAO</name>
<dbReference type="CDD" id="cd00761">
    <property type="entry name" value="Glyco_tranf_GTA_type"/>
    <property type="match status" value="1"/>
</dbReference>
<dbReference type="SUPFAM" id="SSF53448">
    <property type="entry name" value="Nucleotide-diphospho-sugar transferases"/>
    <property type="match status" value="1"/>
</dbReference>
<dbReference type="GO" id="GO:0016740">
    <property type="term" value="F:transferase activity"/>
    <property type="evidence" value="ECO:0007669"/>
    <property type="project" value="UniProtKB-KW"/>
</dbReference>
<keyword evidence="3" id="KW-1185">Reference proteome</keyword>
<dbReference type="InterPro" id="IPR050834">
    <property type="entry name" value="Glycosyltransf_2"/>
</dbReference>
<dbReference type="InterPro" id="IPR029044">
    <property type="entry name" value="Nucleotide-diphossugar_trans"/>
</dbReference>
<dbReference type="RefSeq" id="WP_171221511.1">
    <property type="nucleotide sequence ID" value="NZ_CP121446.1"/>
</dbReference>
<evidence type="ECO:0000313" key="2">
    <source>
        <dbReference type="EMBL" id="NNT71330.1"/>
    </source>
</evidence>
<dbReference type="InterPro" id="IPR001173">
    <property type="entry name" value="Glyco_trans_2-like"/>
</dbReference>
<proteinExistence type="predicted"/>
<dbReference type="Gene3D" id="3.90.550.10">
    <property type="entry name" value="Spore Coat Polysaccharide Biosynthesis Protein SpsA, Chain A"/>
    <property type="match status" value="1"/>
</dbReference>
<gene>
    <name evidence="2" type="ORF">HKT18_03780</name>
</gene>
<dbReference type="Pfam" id="PF00535">
    <property type="entry name" value="Glycos_transf_2"/>
    <property type="match status" value="1"/>
</dbReference>
<protein>
    <submittedName>
        <fullName evidence="2">Glycosyltransferase</fullName>
    </submittedName>
</protein>
<dbReference type="PANTHER" id="PTHR43685:SF2">
    <property type="entry name" value="GLYCOSYLTRANSFERASE 2-LIKE DOMAIN-CONTAINING PROTEIN"/>
    <property type="match status" value="1"/>
</dbReference>
<dbReference type="EMBL" id="JABEVX010000001">
    <property type="protein sequence ID" value="NNT71330.1"/>
    <property type="molecule type" value="Genomic_DNA"/>
</dbReference>
<dbReference type="AlphaFoldDB" id="A0A7Y3R7H0"/>
<comment type="caution">
    <text evidence="2">The sequence shown here is derived from an EMBL/GenBank/DDBJ whole genome shotgun (WGS) entry which is preliminary data.</text>
</comment>